<dbReference type="Gene3D" id="3.40.390.10">
    <property type="entry name" value="Collagenase (Catalytic Domain)"/>
    <property type="match status" value="1"/>
</dbReference>
<organism evidence="1 2">
    <name type="scientific">Patiriisocius marinus</name>
    <dbReference type="NCBI Taxonomy" id="1397112"/>
    <lineage>
        <taxon>Bacteria</taxon>
        <taxon>Pseudomonadati</taxon>
        <taxon>Bacteroidota</taxon>
        <taxon>Flavobacteriia</taxon>
        <taxon>Flavobacteriales</taxon>
        <taxon>Flavobacteriaceae</taxon>
        <taxon>Patiriisocius</taxon>
    </lineage>
</organism>
<dbReference type="InterPro" id="IPR024079">
    <property type="entry name" value="MetalloPept_cat_dom_sf"/>
</dbReference>
<dbReference type="InterPro" id="IPR042252">
    <property type="entry name" value="MtfA_N"/>
</dbReference>
<dbReference type="EMBL" id="BKCG01000009">
    <property type="protein sequence ID" value="GER60619.1"/>
    <property type="molecule type" value="Genomic_DNA"/>
</dbReference>
<sequence length="260" mass="30060">MGLYFLLFAAIVVFAILAFKKMRGKTVQMFPTNWEAALERRVLFYQQLAPSEKAIFKSRMMRFLAEVSIEGVKTEITDEDRMLLAASAVIPVFGFGDWHYNNLSGILIYPNSFNEDLQFDSNNDGRVISGMVGNGQFEKQMILSQHALHQAFSNKTDKHNTPVHEFVHLLDKMDGQTDGIPEQLLKQEYILPWINLMHEEMEAINNDESDIRKYGGTKQAEFFAVVSEYFFERPDLFKRKHPAIYKMLVQCFQQDPAARK</sequence>
<dbReference type="PANTHER" id="PTHR30164">
    <property type="entry name" value="MTFA PEPTIDASE"/>
    <property type="match status" value="1"/>
</dbReference>
<name>A0A5J4IRR9_9FLAO</name>
<accession>A0A5J4IRR9</accession>
<dbReference type="GO" id="GO:0005829">
    <property type="term" value="C:cytosol"/>
    <property type="evidence" value="ECO:0007669"/>
    <property type="project" value="TreeGrafter"/>
</dbReference>
<dbReference type="SUPFAM" id="SSF55486">
    <property type="entry name" value="Metalloproteases ('zincins'), catalytic domain"/>
    <property type="match status" value="1"/>
</dbReference>
<dbReference type="AlphaFoldDB" id="A0A5J4IRR9"/>
<keyword evidence="2" id="KW-1185">Reference proteome</keyword>
<gene>
    <name evidence="1" type="ORF">ULMA_27270</name>
</gene>
<dbReference type="Pfam" id="PF06167">
    <property type="entry name" value="Peptidase_M90"/>
    <property type="match status" value="1"/>
</dbReference>
<evidence type="ECO:0008006" key="3">
    <source>
        <dbReference type="Google" id="ProtNLM"/>
    </source>
</evidence>
<dbReference type="OrthoDB" id="9786424at2"/>
<dbReference type="Proteomes" id="UP000326509">
    <property type="component" value="Unassembled WGS sequence"/>
</dbReference>
<dbReference type="InterPro" id="IPR010384">
    <property type="entry name" value="MtfA_fam"/>
</dbReference>
<dbReference type="GO" id="GO:0004177">
    <property type="term" value="F:aminopeptidase activity"/>
    <property type="evidence" value="ECO:0007669"/>
    <property type="project" value="TreeGrafter"/>
</dbReference>
<evidence type="ECO:0000313" key="2">
    <source>
        <dbReference type="Proteomes" id="UP000326509"/>
    </source>
</evidence>
<dbReference type="Gene3D" id="1.10.472.150">
    <property type="entry name" value="Glucose-regulated metallo-peptidase M90, N-terminal domain"/>
    <property type="match status" value="1"/>
</dbReference>
<proteinExistence type="predicted"/>
<dbReference type="CDD" id="cd20169">
    <property type="entry name" value="Peptidase_M90_mtfA"/>
    <property type="match status" value="1"/>
</dbReference>
<comment type="caution">
    <text evidence="1">The sequence shown here is derived from an EMBL/GenBank/DDBJ whole genome shotgun (WGS) entry which is preliminary data.</text>
</comment>
<dbReference type="PANTHER" id="PTHR30164:SF2">
    <property type="entry name" value="PROTEIN MTFA"/>
    <property type="match status" value="1"/>
</dbReference>
<reference evidence="1 2" key="1">
    <citation type="submission" date="2019-08" db="EMBL/GenBank/DDBJ databases">
        <title>Draft genome sequence of Ulvibacter marinus type strain NBRC 109484.</title>
        <authorList>
            <person name="Kawano K."/>
            <person name="Ushijima N."/>
            <person name="Kihara M."/>
            <person name="Itoh H."/>
        </authorList>
    </citation>
    <scope>NUCLEOTIDE SEQUENCE [LARGE SCALE GENOMIC DNA]</scope>
    <source>
        <strain evidence="1 2">NBRC 109484</strain>
    </source>
</reference>
<evidence type="ECO:0000313" key="1">
    <source>
        <dbReference type="EMBL" id="GER60619.1"/>
    </source>
</evidence>
<dbReference type="RefSeq" id="WP_151675052.1">
    <property type="nucleotide sequence ID" value="NZ_BKCG01000009.1"/>
</dbReference>
<protein>
    <recommendedName>
        <fullName evidence="3">Peptidase</fullName>
    </recommendedName>
</protein>
<dbReference type="GO" id="GO:0008237">
    <property type="term" value="F:metallopeptidase activity"/>
    <property type="evidence" value="ECO:0007669"/>
    <property type="project" value="InterPro"/>
</dbReference>